<reference evidence="1 2" key="1">
    <citation type="submission" date="2020-04" db="EMBL/GenBank/DDBJ databases">
        <title>Draft genome of Pyxidicoccus fallax type strain.</title>
        <authorList>
            <person name="Whitworth D.E."/>
        </authorList>
    </citation>
    <scope>NUCLEOTIDE SEQUENCE [LARGE SCALE GENOMIC DNA]</scope>
    <source>
        <strain evidence="1 2">DSM 14698</strain>
    </source>
</reference>
<gene>
    <name evidence="1" type="ORF">HG543_32095</name>
</gene>
<evidence type="ECO:0000313" key="1">
    <source>
        <dbReference type="EMBL" id="NMO19481.1"/>
    </source>
</evidence>
<accession>A0A848LP63</accession>
<keyword evidence="2" id="KW-1185">Reference proteome</keyword>
<dbReference type="EMBL" id="JABBJJ010000186">
    <property type="protein sequence ID" value="NMO19481.1"/>
    <property type="molecule type" value="Genomic_DNA"/>
</dbReference>
<comment type="caution">
    <text evidence="1">The sequence shown here is derived from an EMBL/GenBank/DDBJ whole genome shotgun (WGS) entry which is preliminary data.</text>
</comment>
<dbReference type="Proteomes" id="UP000518300">
    <property type="component" value="Unassembled WGS sequence"/>
</dbReference>
<protein>
    <submittedName>
        <fullName evidence="1">Uncharacterized protein</fullName>
    </submittedName>
</protein>
<sequence length="112" mass="12539">MKTLGPVKVDKELGAPETIYYIFKAQGVNLLTESTTNRVTTLFLMASMDGEPGYPGPLPHGLSFSMTRDQVRQAIRAPDKFKPFYDAWEQGSHIFRVEYKSGAIKMVMFMGG</sequence>
<name>A0A848LP63_9BACT</name>
<dbReference type="RefSeq" id="WP_169348729.1">
    <property type="nucleotide sequence ID" value="NZ_JABBJJ010000186.1"/>
</dbReference>
<proteinExistence type="predicted"/>
<dbReference type="AlphaFoldDB" id="A0A848LP63"/>
<organism evidence="1 2">
    <name type="scientific">Pyxidicoccus fallax</name>
    <dbReference type="NCBI Taxonomy" id="394095"/>
    <lineage>
        <taxon>Bacteria</taxon>
        <taxon>Pseudomonadati</taxon>
        <taxon>Myxococcota</taxon>
        <taxon>Myxococcia</taxon>
        <taxon>Myxococcales</taxon>
        <taxon>Cystobacterineae</taxon>
        <taxon>Myxococcaceae</taxon>
        <taxon>Pyxidicoccus</taxon>
    </lineage>
</organism>
<evidence type="ECO:0000313" key="2">
    <source>
        <dbReference type="Proteomes" id="UP000518300"/>
    </source>
</evidence>